<dbReference type="Proteomes" id="UP000076021">
    <property type="component" value="Chromosome"/>
</dbReference>
<reference evidence="1 2" key="1">
    <citation type="journal article" date="2016" name="Genome Announc.">
        <title>Whole-Genome Sequence of Rummeliibacillus stabekisii Strain PP9 Isolated from Antarctic Soil.</title>
        <authorList>
            <person name="da Mota F.F."/>
            <person name="Vollu R.E."/>
            <person name="Jurelevicius D."/>
            <person name="Seldin L."/>
        </authorList>
    </citation>
    <scope>NUCLEOTIDE SEQUENCE [LARGE SCALE GENOMIC DNA]</scope>
    <source>
        <strain evidence="1 2">PP9</strain>
    </source>
</reference>
<dbReference type="EMBL" id="CP014806">
    <property type="protein sequence ID" value="AMW98138.1"/>
    <property type="molecule type" value="Genomic_DNA"/>
</dbReference>
<gene>
    <name evidence="1" type="ORF">ATY39_01115</name>
</gene>
<proteinExistence type="predicted"/>
<dbReference type="Pfam" id="PF14112">
    <property type="entry name" value="DUF4284"/>
    <property type="match status" value="1"/>
</dbReference>
<organism evidence="1 2">
    <name type="scientific">Rummeliibacillus stabekisii</name>
    <dbReference type="NCBI Taxonomy" id="241244"/>
    <lineage>
        <taxon>Bacteria</taxon>
        <taxon>Bacillati</taxon>
        <taxon>Bacillota</taxon>
        <taxon>Bacilli</taxon>
        <taxon>Bacillales</taxon>
        <taxon>Caryophanaceae</taxon>
        <taxon>Rummeliibacillus</taxon>
    </lineage>
</organism>
<protein>
    <recommendedName>
        <fullName evidence="3">Immunity protein 22</fullName>
    </recommendedName>
</protein>
<dbReference type="AlphaFoldDB" id="A0A143H8U8"/>
<dbReference type="KEGG" id="rst:ATY39_01115"/>
<evidence type="ECO:0000313" key="1">
    <source>
        <dbReference type="EMBL" id="AMW98138.1"/>
    </source>
</evidence>
<evidence type="ECO:0008006" key="3">
    <source>
        <dbReference type="Google" id="ProtNLM"/>
    </source>
</evidence>
<keyword evidence="2" id="KW-1185">Reference proteome</keyword>
<dbReference type="RefSeq" id="WP_066784602.1">
    <property type="nucleotide sequence ID" value="NZ_CP014806.1"/>
</dbReference>
<dbReference type="OrthoDB" id="2222217at2"/>
<name>A0A143H8U8_9BACL</name>
<sequence>MENDVSLWLGNFSNFDELEKYTEIKYDDDGNSIPSVFEKEFKLGYYDRDLIEKDWIPEAEDDIKQLLVDFSYDDQLIKQFNDVELNSKYNTIILIYNYNYNKEGSQVTSVNKKAYKLDFIGAAEYID</sequence>
<reference evidence="2" key="2">
    <citation type="submission" date="2016-03" db="EMBL/GenBank/DDBJ databases">
        <authorList>
            <person name="Ploux O."/>
        </authorList>
    </citation>
    <scope>NUCLEOTIDE SEQUENCE [LARGE SCALE GENOMIC DNA]</scope>
    <source>
        <strain evidence="2">PP9</strain>
    </source>
</reference>
<evidence type="ECO:0000313" key="2">
    <source>
        <dbReference type="Proteomes" id="UP000076021"/>
    </source>
</evidence>
<accession>A0A143H8U8</accession>
<dbReference type="InterPro" id="IPR025560">
    <property type="entry name" value="Imm22"/>
</dbReference>